<protein>
    <submittedName>
        <fullName evidence="1">Peptidoglycan/xylan/chitin deacetylase</fullName>
    </submittedName>
</protein>
<comment type="caution">
    <text evidence="1">The sequence shown here is derived from an EMBL/GenBank/DDBJ whole genome shotgun (WGS) entry which is preliminary data.</text>
</comment>
<reference evidence="1 2" key="1">
    <citation type="submission" date="2018-04" db="EMBL/GenBank/DDBJ databases">
        <title>Draft genome sequence of Pseudomonas syringae pv. actinidiae biovar 3 strains isolated from kiwifruit in Kagawa prefecture.</title>
        <authorList>
            <person name="Tabuchi M."/>
            <person name="Saito M."/>
            <person name="Fujiwara S."/>
            <person name="Sasa N."/>
            <person name="Akimitsu K."/>
            <person name="Gomi K."/>
            <person name="Konishi-Sugita S."/>
            <person name="Hamano K."/>
            <person name="Kataoka I."/>
        </authorList>
    </citation>
    <scope>NUCLEOTIDE SEQUENCE [LARGE SCALE GENOMIC DNA]</scope>
    <source>
        <strain evidence="1 2">MAFF212211</strain>
    </source>
</reference>
<accession>A0AAN4TLJ1</accession>
<dbReference type="EMBL" id="BGKA01000129">
    <property type="protein sequence ID" value="GBH17928.1"/>
    <property type="molecule type" value="Genomic_DNA"/>
</dbReference>
<evidence type="ECO:0000313" key="2">
    <source>
        <dbReference type="Proteomes" id="UP000248291"/>
    </source>
</evidence>
<organism evidence="1 2">
    <name type="scientific">Pseudomonas syringae pv. actinidiae</name>
    <dbReference type="NCBI Taxonomy" id="103796"/>
    <lineage>
        <taxon>Bacteria</taxon>
        <taxon>Pseudomonadati</taxon>
        <taxon>Pseudomonadota</taxon>
        <taxon>Gammaproteobacteria</taxon>
        <taxon>Pseudomonadales</taxon>
        <taxon>Pseudomonadaceae</taxon>
        <taxon>Pseudomonas</taxon>
        <taxon>Pseudomonas syringae</taxon>
    </lineage>
</organism>
<gene>
    <name evidence="1" type="ORF">KPSA3_03905</name>
</gene>
<dbReference type="Proteomes" id="UP000248291">
    <property type="component" value="Unassembled WGS sequence"/>
</dbReference>
<evidence type="ECO:0000313" key="1">
    <source>
        <dbReference type="EMBL" id="GBH17928.1"/>
    </source>
</evidence>
<proteinExistence type="predicted"/>
<dbReference type="AlphaFoldDB" id="A0AAN4TLJ1"/>
<name>A0AAN4TLJ1_PSESF</name>
<sequence>MEALFSLPLRPEPATISPLHETNSLPLAHPYGFLSALGCRLARLHARPTGVISCFHYRSFLIDLPIPRTDQPSFRTPLIGVTY</sequence>